<accession>A0A0E9QWR3</accession>
<reference evidence="1" key="1">
    <citation type="submission" date="2014-11" db="EMBL/GenBank/DDBJ databases">
        <authorList>
            <person name="Amaro Gonzalez C."/>
        </authorList>
    </citation>
    <scope>NUCLEOTIDE SEQUENCE</scope>
</reference>
<sequence>MYICMYVELQYPKRDTLQGSVVIVYNVL</sequence>
<evidence type="ECO:0000313" key="1">
    <source>
        <dbReference type="EMBL" id="JAH20553.1"/>
    </source>
</evidence>
<reference evidence="1" key="2">
    <citation type="journal article" date="2015" name="Fish Shellfish Immunol.">
        <title>Early steps in the European eel (Anguilla anguilla)-Vibrio vulnificus interaction in the gills: Role of the RtxA13 toxin.</title>
        <authorList>
            <person name="Callol A."/>
            <person name="Pajuelo D."/>
            <person name="Ebbesson L."/>
            <person name="Teles M."/>
            <person name="MacKenzie S."/>
            <person name="Amaro C."/>
        </authorList>
    </citation>
    <scope>NUCLEOTIDE SEQUENCE</scope>
</reference>
<name>A0A0E9QWR3_ANGAN</name>
<dbReference type="EMBL" id="GBXM01088024">
    <property type="protein sequence ID" value="JAH20553.1"/>
    <property type="molecule type" value="Transcribed_RNA"/>
</dbReference>
<protein>
    <submittedName>
        <fullName evidence="1">Uncharacterized protein</fullName>
    </submittedName>
</protein>
<dbReference type="AlphaFoldDB" id="A0A0E9QWR3"/>
<organism evidence="1">
    <name type="scientific">Anguilla anguilla</name>
    <name type="common">European freshwater eel</name>
    <name type="synonym">Muraena anguilla</name>
    <dbReference type="NCBI Taxonomy" id="7936"/>
    <lineage>
        <taxon>Eukaryota</taxon>
        <taxon>Metazoa</taxon>
        <taxon>Chordata</taxon>
        <taxon>Craniata</taxon>
        <taxon>Vertebrata</taxon>
        <taxon>Euteleostomi</taxon>
        <taxon>Actinopterygii</taxon>
        <taxon>Neopterygii</taxon>
        <taxon>Teleostei</taxon>
        <taxon>Anguilliformes</taxon>
        <taxon>Anguillidae</taxon>
        <taxon>Anguilla</taxon>
    </lineage>
</organism>
<proteinExistence type="predicted"/>